<gene>
    <name evidence="2" type="ORF">PUN28_005959</name>
</gene>
<evidence type="ECO:0000313" key="2">
    <source>
        <dbReference type="EMBL" id="KAL0123792.1"/>
    </source>
</evidence>
<protein>
    <submittedName>
        <fullName evidence="2">Uncharacterized protein</fullName>
    </submittedName>
</protein>
<feature type="region of interest" description="Disordered" evidence="1">
    <location>
        <begin position="32"/>
        <end position="57"/>
    </location>
</feature>
<sequence>MQKFKRDKNVIFNRHSPPRRFASSRAHFLRGDFSQRPLPPFTTSGDPMPDPPSPSYSGLFFILPRASPLGPPGDQ</sequence>
<dbReference type="Proteomes" id="UP001430953">
    <property type="component" value="Unassembled WGS sequence"/>
</dbReference>
<reference evidence="2 3" key="1">
    <citation type="submission" date="2023-03" db="EMBL/GenBank/DDBJ databases">
        <title>High recombination rates correlate with genetic variation in Cardiocondyla obscurior ants.</title>
        <authorList>
            <person name="Errbii M."/>
        </authorList>
    </citation>
    <scope>NUCLEOTIDE SEQUENCE [LARGE SCALE GENOMIC DNA]</scope>
    <source>
        <strain evidence="2">Alpha-2009</strain>
        <tissue evidence="2">Whole body</tissue>
    </source>
</reference>
<name>A0AAW2GBX9_9HYME</name>
<organism evidence="2 3">
    <name type="scientific">Cardiocondyla obscurior</name>
    <dbReference type="NCBI Taxonomy" id="286306"/>
    <lineage>
        <taxon>Eukaryota</taxon>
        <taxon>Metazoa</taxon>
        <taxon>Ecdysozoa</taxon>
        <taxon>Arthropoda</taxon>
        <taxon>Hexapoda</taxon>
        <taxon>Insecta</taxon>
        <taxon>Pterygota</taxon>
        <taxon>Neoptera</taxon>
        <taxon>Endopterygota</taxon>
        <taxon>Hymenoptera</taxon>
        <taxon>Apocrita</taxon>
        <taxon>Aculeata</taxon>
        <taxon>Formicoidea</taxon>
        <taxon>Formicidae</taxon>
        <taxon>Myrmicinae</taxon>
        <taxon>Cardiocondyla</taxon>
    </lineage>
</organism>
<dbReference type="AlphaFoldDB" id="A0AAW2GBX9"/>
<comment type="caution">
    <text evidence="2">The sequence shown here is derived from an EMBL/GenBank/DDBJ whole genome shotgun (WGS) entry which is preliminary data.</text>
</comment>
<keyword evidence="3" id="KW-1185">Reference proteome</keyword>
<accession>A0AAW2GBX9</accession>
<evidence type="ECO:0000256" key="1">
    <source>
        <dbReference type="SAM" id="MobiDB-lite"/>
    </source>
</evidence>
<evidence type="ECO:0000313" key="3">
    <source>
        <dbReference type="Proteomes" id="UP001430953"/>
    </source>
</evidence>
<proteinExistence type="predicted"/>
<dbReference type="EMBL" id="JADYXP020000005">
    <property type="protein sequence ID" value="KAL0123792.1"/>
    <property type="molecule type" value="Genomic_DNA"/>
</dbReference>